<evidence type="ECO:0000313" key="3">
    <source>
        <dbReference type="EMBL" id="KAG9241849.1"/>
    </source>
</evidence>
<dbReference type="InterPro" id="IPR012942">
    <property type="entry name" value="SRR1-like"/>
</dbReference>
<gene>
    <name evidence="3" type="ORF">BJ878DRAFT_205997</name>
</gene>
<reference evidence="3" key="1">
    <citation type="journal article" date="2021" name="IMA Fungus">
        <title>Genomic characterization of three marine fungi, including Emericellopsis atlantica sp. nov. with signatures of a generalist lifestyle and marine biomass degradation.</title>
        <authorList>
            <person name="Hagestad O.C."/>
            <person name="Hou L."/>
            <person name="Andersen J.H."/>
            <person name="Hansen E.H."/>
            <person name="Altermark B."/>
            <person name="Li C."/>
            <person name="Kuhnert E."/>
            <person name="Cox R.J."/>
            <person name="Crous P.W."/>
            <person name="Spatafora J.W."/>
            <person name="Lail K."/>
            <person name="Amirebrahimi M."/>
            <person name="Lipzen A."/>
            <person name="Pangilinan J."/>
            <person name="Andreopoulos W."/>
            <person name="Hayes R.D."/>
            <person name="Ng V."/>
            <person name="Grigoriev I.V."/>
            <person name="Jackson S.A."/>
            <person name="Sutton T.D.S."/>
            <person name="Dobson A.D.W."/>
            <person name="Rama T."/>
        </authorList>
    </citation>
    <scope>NUCLEOTIDE SEQUENCE</scope>
    <source>
        <strain evidence="3">TRa3180A</strain>
    </source>
</reference>
<dbReference type="PANTHER" id="PTHR42080">
    <property type="entry name" value="SRR1 DOMAIN-CONTAINING PROTEIN"/>
    <property type="match status" value="1"/>
</dbReference>
<dbReference type="EMBL" id="MU254147">
    <property type="protein sequence ID" value="KAG9241849.1"/>
    <property type="molecule type" value="Genomic_DNA"/>
</dbReference>
<keyword evidence="4" id="KW-1185">Reference proteome</keyword>
<feature type="region of interest" description="Disordered" evidence="1">
    <location>
        <begin position="1"/>
        <end position="70"/>
    </location>
</feature>
<protein>
    <recommendedName>
        <fullName evidence="2">SRR1-like domain-containing protein</fullName>
    </recommendedName>
</protein>
<sequence>MPHNNRPQQNTARQPAHHNTHTRRTNVEDSEGWTHVMNNANMNRCSGRRGDTHKQNAQTQQSQAGDNSEKYQSGYTVEMLTHELDLYSTHWRGHKVSDDLKNLFKDSDSVVNNIVVIGLGSLHNARFQAKNDSWSQLIAMRDIVDFLGPEVDVPIVFQDPAFSDIDREFLASIGYKVVNAPDGWMSVGPYSLVYGIHCYNDVLSSVVEDSRPAMMIRNTVDPNSAFWDPFIHGSKAYHADLIKDYFQTDFPQPENSNAFTDTKIYWRKASCKKGLCKFPAATVTTGEVK</sequence>
<dbReference type="AlphaFoldDB" id="A0A9P7YXN2"/>
<comment type="caution">
    <text evidence="3">The sequence shown here is derived from an EMBL/GenBank/DDBJ whole genome shotgun (WGS) entry which is preliminary data.</text>
</comment>
<organism evidence="3 4">
    <name type="scientific">Calycina marina</name>
    <dbReference type="NCBI Taxonomy" id="1763456"/>
    <lineage>
        <taxon>Eukaryota</taxon>
        <taxon>Fungi</taxon>
        <taxon>Dikarya</taxon>
        <taxon>Ascomycota</taxon>
        <taxon>Pezizomycotina</taxon>
        <taxon>Leotiomycetes</taxon>
        <taxon>Helotiales</taxon>
        <taxon>Pezizellaceae</taxon>
        <taxon>Calycina</taxon>
    </lineage>
</organism>
<accession>A0A9P7YXN2</accession>
<dbReference type="Proteomes" id="UP000887226">
    <property type="component" value="Unassembled WGS sequence"/>
</dbReference>
<evidence type="ECO:0000259" key="2">
    <source>
        <dbReference type="Pfam" id="PF07985"/>
    </source>
</evidence>
<name>A0A9P7YXN2_9HELO</name>
<dbReference type="PANTHER" id="PTHR42080:SF1">
    <property type="entry name" value="SRR1-LIKE DOMAIN-CONTAINING PROTEIN"/>
    <property type="match status" value="1"/>
</dbReference>
<feature type="domain" description="SRR1-like" evidence="2">
    <location>
        <begin position="105"/>
        <end position="266"/>
    </location>
</feature>
<proteinExistence type="predicted"/>
<feature type="compositionally biased region" description="Polar residues" evidence="1">
    <location>
        <begin position="1"/>
        <end position="13"/>
    </location>
</feature>
<dbReference type="OrthoDB" id="5318346at2759"/>
<feature type="compositionally biased region" description="Basic residues" evidence="1">
    <location>
        <begin position="15"/>
        <end position="24"/>
    </location>
</feature>
<dbReference type="Pfam" id="PF07985">
    <property type="entry name" value="SRR1"/>
    <property type="match status" value="1"/>
</dbReference>
<evidence type="ECO:0000256" key="1">
    <source>
        <dbReference type="SAM" id="MobiDB-lite"/>
    </source>
</evidence>
<feature type="compositionally biased region" description="Polar residues" evidence="1">
    <location>
        <begin position="55"/>
        <end position="70"/>
    </location>
</feature>
<evidence type="ECO:0000313" key="4">
    <source>
        <dbReference type="Proteomes" id="UP000887226"/>
    </source>
</evidence>